<dbReference type="Proteomes" id="UP000246171">
    <property type="component" value="Unassembled WGS sequence"/>
</dbReference>
<dbReference type="GeneID" id="37047959"/>
<feature type="transmembrane region" description="Helical" evidence="1">
    <location>
        <begin position="63"/>
        <end position="83"/>
    </location>
</feature>
<dbReference type="EMBL" id="MSFU01000026">
    <property type="protein sequence ID" value="PWY65909.1"/>
    <property type="molecule type" value="Genomic_DNA"/>
</dbReference>
<gene>
    <name evidence="2" type="ORF">BO83DRAFT_118630</name>
</gene>
<dbReference type="AlphaFoldDB" id="A0A317UX30"/>
<reference evidence="2" key="1">
    <citation type="submission" date="2016-12" db="EMBL/GenBank/DDBJ databases">
        <title>The genomes of Aspergillus section Nigri reveals drivers in fungal speciation.</title>
        <authorList>
            <consortium name="DOE Joint Genome Institute"/>
            <person name="Vesth T.C."/>
            <person name="Nybo J."/>
            <person name="Theobald S."/>
            <person name="Brandl J."/>
            <person name="Frisvad J.C."/>
            <person name="Nielsen K.F."/>
            <person name="Lyhne E.K."/>
            <person name="Kogle M.E."/>
            <person name="Kuo A."/>
            <person name="Riley R."/>
            <person name="Clum A."/>
            <person name="Nolan M."/>
            <person name="Lipzen A."/>
            <person name="Salamov A."/>
            <person name="Henrissat B."/>
            <person name="Wiebenga A."/>
            <person name="De vries R.P."/>
            <person name="Grigoriev I.V."/>
            <person name="Mortensen U.H."/>
            <person name="Andersen M.R."/>
            <person name="Baker S.E."/>
        </authorList>
    </citation>
    <scope>NUCLEOTIDE SEQUENCE</scope>
    <source>
        <strain evidence="2">CBS 122712</strain>
    </source>
</reference>
<proteinExistence type="predicted"/>
<dbReference type="RefSeq" id="XP_025384783.1">
    <property type="nucleotide sequence ID" value="XM_025525997.1"/>
</dbReference>
<sequence length="101" mass="11264">MVWFSPLAGIYSYLLPVCSLHVISLPPVYGMYILLLPLSTTTMTTTLSWLVHSVGGYCWVEMVAEILCGALHSVAKIWFLHLGSKKKKKKTARESLTHLGK</sequence>
<keyword evidence="3" id="KW-1185">Reference proteome</keyword>
<organism evidence="2 3">
    <name type="scientific">Aspergillus eucalypticola (strain CBS 122712 / IBT 29274)</name>
    <dbReference type="NCBI Taxonomy" id="1448314"/>
    <lineage>
        <taxon>Eukaryota</taxon>
        <taxon>Fungi</taxon>
        <taxon>Dikarya</taxon>
        <taxon>Ascomycota</taxon>
        <taxon>Pezizomycotina</taxon>
        <taxon>Eurotiomycetes</taxon>
        <taxon>Eurotiomycetidae</taxon>
        <taxon>Eurotiales</taxon>
        <taxon>Aspergillaceae</taxon>
        <taxon>Aspergillus</taxon>
        <taxon>Aspergillus subgen. Circumdati</taxon>
    </lineage>
</organism>
<dbReference type="OrthoDB" id="10479560at2759"/>
<evidence type="ECO:0000313" key="3">
    <source>
        <dbReference type="Proteomes" id="UP000246171"/>
    </source>
</evidence>
<keyword evidence="1" id="KW-0812">Transmembrane</keyword>
<protein>
    <submittedName>
        <fullName evidence="2">Uncharacterized protein</fullName>
    </submittedName>
</protein>
<evidence type="ECO:0000256" key="1">
    <source>
        <dbReference type="SAM" id="Phobius"/>
    </source>
</evidence>
<evidence type="ECO:0000313" key="2">
    <source>
        <dbReference type="EMBL" id="PWY65909.1"/>
    </source>
</evidence>
<dbReference type="VEuPathDB" id="FungiDB:BO83DRAFT_118630"/>
<comment type="caution">
    <text evidence="2">The sequence shown here is derived from an EMBL/GenBank/DDBJ whole genome shotgun (WGS) entry which is preliminary data.</text>
</comment>
<accession>A0A317UX30</accession>
<keyword evidence="1" id="KW-1133">Transmembrane helix</keyword>
<keyword evidence="1" id="KW-0472">Membrane</keyword>
<feature type="transmembrane region" description="Helical" evidence="1">
    <location>
        <begin position="6"/>
        <end position="25"/>
    </location>
</feature>
<name>A0A317UX30_ASPEC</name>